<name>R4WFI9_9BURK</name>
<dbReference type="AlphaFoldDB" id="R4WFI9"/>
<gene>
    <name evidence="1" type="ORF">BRPE64_ACDS04900</name>
</gene>
<reference evidence="1 2" key="1">
    <citation type="journal article" date="2013" name="Genome Announc.">
        <title>Complete Genome Sequence of Burkholderia sp. Strain RPE64, Bacterial Symbiont of the Bean Bug Riptortus pedestris.</title>
        <authorList>
            <person name="Shibata T.F."/>
            <person name="Maeda T."/>
            <person name="Nikoh N."/>
            <person name="Yamaguchi K."/>
            <person name="Oshima K."/>
            <person name="Hattori M."/>
            <person name="Nishiyama T."/>
            <person name="Hasebe M."/>
            <person name="Fukatsu T."/>
            <person name="Kikuchi Y."/>
            <person name="Shigenobu S."/>
        </authorList>
    </citation>
    <scope>NUCLEOTIDE SEQUENCE [LARGE SCALE GENOMIC DNA]</scope>
</reference>
<dbReference type="Proteomes" id="UP000013966">
    <property type="component" value="Chromosome 1"/>
</dbReference>
<keyword evidence="2" id="KW-1185">Reference proteome</keyword>
<protein>
    <submittedName>
        <fullName evidence="1">Uncharacterized protein</fullName>
    </submittedName>
</protein>
<proteinExistence type="predicted"/>
<accession>R4WFI9</accession>
<evidence type="ECO:0000313" key="2">
    <source>
        <dbReference type="Proteomes" id="UP000013966"/>
    </source>
</evidence>
<dbReference type="KEGG" id="buo:BRPE64_ACDS04900"/>
<reference evidence="1 2" key="2">
    <citation type="journal article" date="2018" name="Int. J. Syst. Evol. Microbiol.">
        <title>Burkholderia insecticola sp. nov., a gut symbiotic bacterium of the bean bug Riptortus pedestris.</title>
        <authorList>
            <person name="Takeshita K."/>
            <person name="Tamaki H."/>
            <person name="Ohbayashi T."/>
            <person name="Meng X.-Y."/>
            <person name="Sone T."/>
            <person name="Mitani Y."/>
            <person name="Peeters C."/>
            <person name="Kikuchi Y."/>
            <person name="Vandamme P."/>
        </authorList>
    </citation>
    <scope>NUCLEOTIDE SEQUENCE [LARGE SCALE GENOMIC DNA]</scope>
    <source>
        <strain evidence="1">RPE64</strain>
    </source>
</reference>
<dbReference type="STRING" id="758793.BRPE64_ACDS04900"/>
<organism evidence="1 2">
    <name type="scientific">Caballeronia insecticola</name>
    <dbReference type="NCBI Taxonomy" id="758793"/>
    <lineage>
        <taxon>Bacteria</taxon>
        <taxon>Pseudomonadati</taxon>
        <taxon>Pseudomonadota</taxon>
        <taxon>Betaproteobacteria</taxon>
        <taxon>Burkholderiales</taxon>
        <taxon>Burkholderiaceae</taxon>
        <taxon>Caballeronia</taxon>
    </lineage>
</organism>
<dbReference type="PATRIC" id="fig|758793.3.peg.489"/>
<dbReference type="HOGENOM" id="CLU_2822770_0_0_4"/>
<sequence length="66" mass="7281">MCPAVIALRFFNPPPSVARMVEPVDSPRPGADAACRAHRRHALPDPFLPLARRAFFFFVARPSPPA</sequence>
<evidence type="ECO:0000313" key="1">
    <source>
        <dbReference type="EMBL" id="BAN22244.1"/>
    </source>
</evidence>
<dbReference type="EMBL" id="AP013058">
    <property type="protein sequence ID" value="BAN22244.1"/>
    <property type="molecule type" value="Genomic_DNA"/>
</dbReference>